<evidence type="ECO:0000313" key="4">
    <source>
        <dbReference type="EMBL" id="OTF97001.1"/>
    </source>
</evidence>
<keyword evidence="2" id="KW-0732">Signal</keyword>
<dbReference type="PANTHER" id="PTHR45642:SF82">
    <property type="entry name" value="GDSL-LIKE LIPASE_ACYLHYDROLASE SUPERFAMILY PROTEIN-RELATED"/>
    <property type="match status" value="1"/>
</dbReference>
<dbReference type="PANTHER" id="PTHR45642">
    <property type="entry name" value="GDSL ESTERASE/LIPASE EXL3"/>
    <property type="match status" value="1"/>
</dbReference>
<dbReference type="InterPro" id="IPR035669">
    <property type="entry name" value="SGNH_plant_lipase-like"/>
</dbReference>
<dbReference type="OrthoDB" id="1071171at2759"/>
<protein>
    <submittedName>
        <fullName evidence="4">Putative SGNH hydrolase-type esterase domain-containing protein</fullName>
    </submittedName>
    <submittedName>
        <fullName evidence="3">Triacylglycerol lipase</fullName>
        <ecNumber evidence="3">3.1.1.3</ecNumber>
    </submittedName>
</protein>
<dbReference type="InParanoid" id="A0A251SEL9"/>
<comment type="similarity">
    <text evidence="1">Belongs to the 'GDSL' lipolytic enzyme family.</text>
</comment>
<dbReference type="Gramene" id="mRNA:HanXRQr2_Chr14g0622961">
    <property type="protein sequence ID" value="mRNA:HanXRQr2_Chr14g0622961"/>
    <property type="gene ID" value="HanXRQr2_Chr14g0622961"/>
</dbReference>
<dbReference type="Proteomes" id="UP000215914">
    <property type="component" value="Chromosome 14"/>
</dbReference>
<dbReference type="SUPFAM" id="SSF52266">
    <property type="entry name" value="SGNH hydrolase"/>
    <property type="match status" value="1"/>
</dbReference>
<sequence length="355" mass="39076">MRLSIVKVILFCVYASVLLCGSDGSTVLPKNVSVSAILVFGDSSVDQGNNNYYNTWGKANFLPYGEDFMGGIPTGRFTNGKTMPDLLAEAFGVKDYLPASLDPLLKDKDLQTGVSFASGGSGFDPQTTKITSGLSMSVQLDMFKQYLGKLKRNIEEEVADNIINNSIAVIVAGNNDLLFTLPVRRLQYDAASYANMIVNMVLNFTQEIYTLGVRRIVVFSAFPLGCVPAVRTVGGGLGRSCVDKENNVAQLFNNVLKHKLQIWGTSYPQSRVAFVDYYNSVMSIIENPHKYGFDVVDRGCCGTGELEATYLCNKLTAPTCPDRSKYFFWDGFHLTEKGNSIVLNHILQDMVNTLF</sequence>
<accession>A0A251SEL9</accession>
<proteinExistence type="inferred from homology"/>
<reference evidence="3 5" key="1">
    <citation type="journal article" date="2017" name="Nature">
        <title>The sunflower genome provides insights into oil metabolism, flowering and Asterid evolution.</title>
        <authorList>
            <person name="Badouin H."/>
            <person name="Gouzy J."/>
            <person name="Grassa C.J."/>
            <person name="Murat F."/>
            <person name="Staton S.E."/>
            <person name="Cottret L."/>
            <person name="Lelandais-Briere C."/>
            <person name="Owens G.L."/>
            <person name="Carrere S."/>
            <person name="Mayjonade B."/>
            <person name="Legrand L."/>
            <person name="Gill N."/>
            <person name="Kane N.C."/>
            <person name="Bowers J.E."/>
            <person name="Hubner S."/>
            <person name="Bellec A."/>
            <person name="Berard A."/>
            <person name="Berges H."/>
            <person name="Blanchet N."/>
            <person name="Boniface M.C."/>
            <person name="Brunel D."/>
            <person name="Catrice O."/>
            <person name="Chaidir N."/>
            <person name="Claudel C."/>
            <person name="Donnadieu C."/>
            <person name="Faraut T."/>
            <person name="Fievet G."/>
            <person name="Helmstetter N."/>
            <person name="King M."/>
            <person name="Knapp S.J."/>
            <person name="Lai Z."/>
            <person name="Le Paslier M.C."/>
            <person name="Lippi Y."/>
            <person name="Lorenzon L."/>
            <person name="Mandel J.R."/>
            <person name="Marage G."/>
            <person name="Marchand G."/>
            <person name="Marquand E."/>
            <person name="Bret-Mestries E."/>
            <person name="Morien E."/>
            <person name="Nambeesan S."/>
            <person name="Nguyen T."/>
            <person name="Pegot-Espagnet P."/>
            <person name="Pouilly N."/>
            <person name="Raftis F."/>
            <person name="Sallet E."/>
            <person name="Schiex T."/>
            <person name="Thomas J."/>
            <person name="Vandecasteele C."/>
            <person name="Vares D."/>
            <person name="Vear F."/>
            <person name="Vautrin S."/>
            <person name="Crespi M."/>
            <person name="Mangin B."/>
            <person name="Burke J.M."/>
            <person name="Salse J."/>
            <person name="Munos S."/>
            <person name="Vincourt P."/>
            <person name="Rieseberg L.H."/>
            <person name="Langlade N.B."/>
        </authorList>
    </citation>
    <scope>NUCLEOTIDE SEQUENCE [LARGE SCALE GENOMIC DNA]</scope>
    <source>
        <strain evidence="5">cv. SF193</strain>
        <tissue evidence="3">Leaves</tissue>
    </source>
</reference>
<dbReference type="InterPro" id="IPR036514">
    <property type="entry name" value="SGNH_hydro_sf"/>
</dbReference>
<evidence type="ECO:0000256" key="1">
    <source>
        <dbReference type="ARBA" id="ARBA00008668"/>
    </source>
</evidence>
<dbReference type="InterPro" id="IPR050592">
    <property type="entry name" value="GDSL_lipolytic_enzyme"/>
</dbReference>
<reference evidence="3" key="3">
    <citation type="submission" date="2020-06" db="EMBL/GenBank/DDBJ databases">
        <title>Helianthus annuus Genome sequencing and assembly Release 2.</title>
        <authorList>
            <person name="Gouzy J."/>
            <person name="Langlade N."/>
            <person name="Munos S."/>
        </authorList>
    </citation>
    <scope>NUCLEOTIDE SEQUENCE</scope>
    <source>
        <tissue evidence="3">Leaves</tissue>
    </source>
</reference>
<keyword evidence="4" id="KW-0378">Hydrolase</keyword>
<dbReference type="FunFam" id="3.40.50.1110:FF:000003">
    <property type="entry name" value="GDSL esterase/lipase APG"/>
    <property type="match status" value="1"/>
</dbReference>
<dbReference type="EC" id="3.1.1.3" evidence="3"/>
<dbReference type="EMBL" id="CM007903">
    <property type="protein sequence ID" value="OTF97001.1"/>
    <property type="molecule type" value="Genomic_DNA"/>
</dbReference>
<dbReference type="EMBL" id="MNCJ02000329">
    <property type="protein sequence ID" value="KAF5767322.1"/>
    <property type="molecule type" value="Genomic_DNA"/>
</dbReference>
<dbReference type="STRING" id="4232.A0A251SEL9"/>
<dbReference type="CDD" id="cd01837">
    <property type="entry name" value="SGNH_plant_lipase_like"/>
    <property type="match status" value="1"/>
</dbReference>
<feature type="signal peptide" evidence="2">
    <location>
        <begin position="1"/>
        <end position="24"/>
    </location>
</feature>
<dbReference type="Pfam" id="PF00657">
    <property type="entry name" value="Lipase_GDSL"/>
    <property type="match status" value="1"/>
</dbReference>
<feature type="chain" id="PRO_5041059627" evidence="2">
    <location>
        <begin position="25"/>
        <end position="355"/>
    </location>
</feature>
<organism evidence="4 5">
    <name type="scientific">Helianthus annuus</name>
    <name type="common">Common sunflower</name>
    <dbReference type="NCBI Taxonomy" id="4232"/>
    <lineage>
        <taxon>Eukaryota</taxon>
        <taxon>Viridiplantae</taxon>
        <taxon>Streptophyta</taxon>
        <taxon>Embryophyta</taxon>
        <taxon>Tracheophyta</taxon>
        <taxon>Spermatophyta</taxon>
        <taxon>Magnoliopsida</taxon>
        <taxon>eudicotyledons</taxon>
        <taxon>Gunneridae</taxon>
        <taxon>Pentapetalae</taxon>
        <taxon>asterids</taxon>
        <taxon>campanulids</taxon>
        <taxon>Asterales</taxon>
        <taxon>Asteraceae</taxon>
        <taxon>Asteroideae</taxon>
        <taxon>Heliantheae alliance</taxon>
        <taxon>Heliantheae</taxon>
        <taxon>Helianthus</taxon>
    </lineage>
</organism>
<name>A0A251SEL9_HELAN</name>
<dbReference type="AlphaFoldDB" id="A0A251SEL9"/>
<keyword evidence="5" id="KW-1185">Reference proteome</keyword>
<reference evidence="4" key="2">
    <citation type="submission" date="2017-02" db="EMBL/GenBank/DDBJ databases">
        <title>Sunflower complete genome.</title>
        <authorList>
            <person name="Langlade N."/>
            <person name="Munos S."/>
        </authorList>
    </citation>
    <scope>NUCLEOTIDE SEQUENCE [LARGE SCALE GENOMIC DNA]</scope>
    <source>
        <tissue evidence="4">Leaves</tissue>
    </source>
</reference>
<dbReference type="GO" id="GO:0004806">
    <property type="term" value="F:triacylglycerol lipase activity"/>
    <property type="evidence" value="ECO:0007669"/>
    <property type="project" value="UniProtKB-EC"/>
</dbReference>
<evidence type="ECO:0000313" key="3">
    <source>
        <dbReference type="EMBL" id="KAF5767322.1"/>
    </source>
</evidence>
<dbReference type="InterPro" id="IPR001087">
    <property type="entry name" value="GDSL"/>
</dbReference>
<gene>
    <name evidence="4" type="ORF">HannXRQ_Chr14g0429731</name>
    <name evidence="3" type="ORF">HanXRQr2_Chr14g0622961</name>
</gene>
<evidence type="ECO:0000313" key="5">
    <source>
        <dbReference type="Proteomes" id="UP000215914"/>
    </source>
</evidence>
<dbReference type="Gene3D" id="3.40.50.1110">
    <property type="entry name" value="SGNH hydrolase"/>
    <property type="match status" value="1"/>
</dbReference>
<evidence type="ECO:0000256" key="2">
    <source>
        <dbReference type="SAM" id="SignalP"/>
    </source>
</evidence>